<dbReference type="EC" id="5.1.99.6" evidence="19"/>
<comment type="catalytic activity">
    <reaction evidence="16 17 19">
        <text>(6S)-NADPHX + ADP = AMP + phosphate + NADPH + H(+)</text>
        <dbReference type="Rhea" id="RHEA:32235"/>
        <dbReference type="ChEBI" id="CHEBI:15378"/>
        <dbReference type="ChEBI" id="CHEBI:43474"/>
        <dbReference type="ChEBI" id="CHEBI:57783"/>
        <dbReference type="ChEBI" id="CHEBI:64076"/>
        <dbReference type="ChEBI" id="CHEBI:456215"/>
        <dbReference type="ChEBI" id="CHEBI:456216"/>
        <dbReference type="EC" id="4.2.1.136"/>
    </reaction>
</comment>
<dbReference type="Pfam" id="PF01256">
    <property type="entry name" value="Carb_kinase"/>
    <property type="match status" value="1"/>
</dbReference>
<dbReference type="EC" id="4.2.1.136" evidence="19"/>
<dbReference type="PROSITE" id="PS51383">
    <property type="entry name" value="YJEF_C_3"/>
    <property type="match status" value="1"/>
</dbReference>
<dbReference type="EMBL" id="CP022315">
    <property type="protein sequence ID" value="ASK61255.1"/>
    <property type="molecule type" value="Genomic_DNA"/>
</dbReference>
<feature type="binding site" evidence="17">
    <location>
        <begin position="410"/>
        <end position="414"/>
    </location>
    <ligand>
        <name>AMP</name>
        <dbReference type="ChEBI" id="CHEBI:456215"/>
    </ligand>
</feature>
<feature type="binding site" evidence="18">
    <location>
        <position position="58"/>
    </location>
    <ligand>
        <name>K(+)</name>
        <dbReference type="ChEBI" id="CHEBI:29103"/>
    </ligand>
</feature>
<evidence type="ECO:0000313" key="22">
    <source>
        <dbReference type="EMBL" id="ASK61255.1"/>
    </source>
</evidence>
<keyword evidence="8 17" id="KW-0521">NADP</keyword>
<evidence type="ECO:0000256" key="3">
    <source>
        <dbReference type="ARBA" id="ARBA00006001"/>
    </source>
</evidence>
<feature type="binding site" evidence="17">
    <location>
        <position position="439"/>
    </location>
    <ligand>
        <name>AMP</name>
        <dbReference type="ChEBI" id="CHEBI:456215"/>
    </ligand>
</feature>
<evidence type="ECO:0000256" key="14">
    <source>
        <dbReference type="ARBA" id="ARBA00025153"/>
    </source>
</evidence>
<dbReference type="PROSITE" id="PS01050">
    <property type="entry name" value="YJEF_C_2"/>
    <property type="match status" value="1"/>
</dbReference>
<keyword evidence="12 17" id="KW-0456">Lyase</keyword>
<organism evidence="22 23">
    <name type="scientific">Virgibacillus phasianinus</name>
    <dbReference type="NCBI Taxonomy" id="2017483"/>
    <lineage>
        <taxon>Bacteria</taxon>
        <taxon>Bacillati</taxon>
        <taxon>Bacillota</taxon>
        <taxon>Bacilli</taxon>
        <taxon>Bacillales</taxon>
        <taxon>Bacillaceae</taxon>
        <taxon>Virgibacillus</taxon>
    </lineage>
</organism>
<dbReference type="HAMAP" id="MF_01966">
    <property type="entry name" value="NADHX_epimerase"/>
    <property type="match status" value="1"/>
</dbReference>
<dbReference type="InterPro" id="IPR000631">
    <property type="entry name" value="CARKD"/>
</dbReference>
<comment type="catalytic activity">
    <reaction evidence="1 18 19">
        <text>(6R)-NADHX = (6S)-NADHX</text>
        <dbReference type="Rhea" id="RHEA:32215"/>
        <dbReference type="ChEBI" id="CHEBI:64074"/>
        <dbReference type="ChEBI" id="CHEBI:64075"/>
        <dbReference type="EC" id="5.1.99.6"/>
    </reaction>
</comment>
<comment type="caution">
    <text evidence="17">Lacks conserved residue(s) required for the propagation of feature annotation.</text>
</comment>
<evidence type="ECO:0000256" key="8">
    <source>
        <dbReference type="ARBA" id="ARBA00022857"/>
    </source>
</evidence>
<feature type="binding site" evidence="18">
    <location>
        <position position="162"/>
    </location>
    <ligand>
        <name>K(+)</name>
        <dbReference type="ChEBI" id="CHEBI:29103"/>
    </ligand>
</feature>
<keyword evidence="11 18" id="KW-0413">Isomerase</keyword>
<dbReference type="NCBIfam" id="TIGR00197">
    <property type="entry name" value="yjeF_nterm"/>
    <property type="match status" value="1"/>
</dbReference>
<feature type="binding site" evidence="18">
    <location>
        <position position="159"/>
    </location>
    <ligand>
        <name>(6S)-NADPHX</name>
        <dbReference type="ChEBI" id="CHEBI:64076"/>
    </ligand>
</feature>
<reference evidence="22 23" key="1">
    <citation type="submission" date="2017-07" db="EMBL/GenBank/DDBJ databases">
        <title>Virgibacillus sp. LM2416.</title>
        <authorList>
            <person name="Tak E.J."/>
            <person name="Bae J.-W."/>
        </authorList>
    </citation>
    <scope>NUCLEOTIDE SEQUENCE [LARGE SCALE GENOMIC DNA]</scope>
    <source>
        <strain evidence="22 23">LM2416</strain>
    </source>
</reference>
<dbReference type="Gene3D" id="3.40.50.10260">
    <property type="entry name" value="YjeF N-terminal domain"/>
    <property type="match status" value="1"/>
</dbReference>
<dbReference type="HAMAP" id="MF_01965">
    <property type="entry name" value="NADHX_dehydratase"/>
    <property type="match status" value="1"/>
</dbReference>
<evidence type="ECO:0000259" key="21">
    <source>
        <dbReference type="PROSITE" id="PS51385"/>
    </source>
</evidence>
<evidence type="ECO:0000256" key="4">
    <source>
        <dbReference type="ARBA" id="ARBA00009524"/>
    </source>
</evidence>
<proteinExistence type="inferred from homology"/>
<dbReference type="CDD" id="cd01171">
    <property type="entry name" value="YXKO-related"/>
    <property type="match status" value="1"/>
</dbReference>
<dbReference type="OrthoDB" id="9806925at2"/>
<keyword evidence="5 18" id="KW-0479">Metal-binding</keyword>
<feature type="binding site" evidence="17">
    <location>
        <position position="440"/>
    </location>
    <ligand>
        <name>(6S)-NADPHX</name>
        <dbReference type="ChEBI" id="CHEBI:64076"/>
    </ligand>
</feature>
<dbReference type="InterPro" id="IPR029056">
    <property type="entry name" value="Ribokinase-like"/>
</dbReference>
<dbReference type="PANTHER" id="PTHR12592">
    <property type="entry name" value="ATP-DEPENDENT (S)-NAD(P)H-HYDRATE DEHYDRATASE FAMILY MEMBER"/>
    <property type="match status" value="1"/>
</dbReference>
<comment type="similarity">
    <text evidence="18">Belongs to the NnrE/AIBP family.</text>
</comment>
<comment type="similarity">
    <text evidence="3 19">In the N-terminal section; belongs to the NnrE/AIBP family.</text>
</comment>
<dbReference type="GO" id="GO:0052855">
    <property type="term" value="F:ADP-dependent NAD(P)H-hydrate dehydratase activity"/>
    <property type="evidence" value="ECO:0007669"/>
    <property type="project" value="UniProtKB-UniRule"/>
</dbReference>
<comment type="function">
    <text evidence="18">Catalyzes the epimerization of the S- and R-forms of NAD(P)HX, a damaged form of NAD(P)H that is a result of enzymatic or heat-dependent hydration. This is a prerequisite for the S-specific NAD(P)H-hydrate dehydratase to allow the repair of both epimers of NAD(P)HX.</text>
</comment>
<dbReference type="GO" id="GO:0052856">
    <property type="term" value="F:NAD(P)HX epimerase activity"/>
    <property type="evidence" value="ECO:0007669"/>
    <property type="project" value="UniProtKB-UniRule"/>
</dbReference>
<dbReference type="InterPro" id="IPR017953">
    <property type="entry name" value="Carbohydrate_kinase_pred_CS"/>
</dbReference>
<comment type="catalytic activity">
    <reaction evidence="2 18 19">
        <text>(6R)-NADPHX = (6S)-NADPHX</text>
        <dbReference type="Rhea" id="RHEA:32227"/>
        <dbReference type="ChEBI" id="CHEBI:64076"/>
        <dbReference type="ChEBI" id="CHEBI:64077"/>
        <dbReference type="EC" id="5.1.99.6"/>
    </reaction>
</comment>
<feature type="binding site" evidence="18">
    <location>
        <begin position="57"/>
        <end position="61"/>
    </location>
    <ligand>
        <name>(6S)-NADPHX</name>
        <dbReference type="ChEBI" id="CHEBI:64076"/>
    </ligand>
</feature>
<feature type="binding site" evidence="17">
    <location>
        <position position="322"/>
    </location>
    <ligand>
        <name>(6S)-NADPHX</name>
        <dbReference type="ChEBI" id="CHEBI:64076"/>
    </ligand>
</feature>
<dbReference type="InterPro" id="IPR030677">
    <property type="entry name" value="Nnr"/>
</dbReference>
<dbReference type="GO" id="GO:0046872">
    <property type="term" value="F:metal ion binding"/>
    <property type="evidence" value="ECO:0007669"/>
    <property type="project" value="UniProtKB-UniRule"/>
</dbReference>
<evidence type="ECO:0000256" key="2">
    <source>
        <dbReference type="ARBA" id="ARBA00000909"/>
    </source>
</evidence>
<accession>A0A220TZS3</accession>
<dbReference type="Pfam" id="PF03853">
    <property type="entry name" value="YjeF_N"/>
    <property type="match status" value="1"/>
</dbReference>
<evidence type="ECO:0000256" key="17">
    <source>
        <dbReference type="HAMAP-Rule" id="MF_01965"/>
    </source>
</evidence>
<dbReference type="NCBIfam" id="TIGR00196">
    <property type="entry name" value="yjeF_cterm"/>
    <property type="match status" value="1"/>
</dbReference>
<comment type="similarity">
    <text evidence="17">Belongs to the NnrD/CARKD family.</text>
</comment>
<keyword evidence="10 17" id="KW-0520">NAD</keyword>
<evidence type="ECO:0000256" key="12">
    <source>
        <dbReference type="ARBA" id="ARBA00023239"/>
    </source>
</evidence>
<name>A0A220TZS3_9BACI</name>
<comment type="function">
    <text evidence="17">Catalyzes the dehydration of the S-form of NAD(P)HX at the expense of ADP, which is converted to AMP. Together with NAD(P)HX epimerase, which catalyzes the epimerization of the S- and R-forms, the enzyme allows the repair of both epimers of NAD(P)HX, a damaged form of NAD(P)H that is a result of enzymatic or heat-dependent hydration.</text>
</comment>
<comment type="catalytic activity">
    <reaction evidence="15 17 19">
        <text>(6S)-NADHX + ADP = AMP + phosphate + NADH + H(+)</text>
        <dbReference type="Rhea" id="RHEA:32223"/>
        <dbReference type="ChEBI" id="CHEBI:15378"/>
        <dbReference type="ChEBI" id="CHEBI:43474"/>
        <dbReference type="ChEBI" id="CHEBI:57945"/>
        <dbReference type="ChEBI" id="CHEBI:64074"/>
        <dbReference type="ChEBI" id="CHEBI:456215"/>
        <dbReference type="ChEBI" id="CHEBI:456216"/>
        <dbReference type="EC" id="4.2.1.136"/>
    </reaction>
</comment>
<evidence type="ECO:0000256" key="18">
    <source>
        <dbReference type="HAMAP-Rule" id="MF_01966"/>
    </source>
</evidence>
<comment type="similarity">
    <text evidence="4 19">In the C-terminal section; belongs to the NnrD/CARKD family.</text>
</comment>
<comment type="function">
    <text evidence="14 19">Bifunctional enzyme that catalyzes the epimerization of the S- and R-forms of NAD(P)HX and the dehydration of the S-form of NAD(P)HX at the expense of ADP, which is converted to AMP. This allows the repair of both epimers of NAD(P)HX, a damaged form of NAD(P)H that is a result of enzymatic or heat-dependent hydration.</text>
</comment>
<evidence type="ECO:0000256" key="15">
    <source>
        <dbReference type="ARBA" id="ARBA00048238"/>
    </source>
</evidence>
<dbReference type="PROSITE" id="PS51385">
    <property type="entry name" value="YJEF_N"/>
    <property type="match status" value="1"/>
</dbReference>
<dbReference type="GO" id="GO:0046496">
    <property type="term" value="P:nicotinamide nucleotide metabolic process"/>
    <property type="evidence" value="ECO:0007669"/>
    <property type="project" value="UniProtKB-UniRule"/>
</dbReference>
<evidence type="ECO:0000259" key="20">
    <source>
        <dbReference type="PROSITE" id="PS51383"/>
    </source>
</evidence>
<dbReference type="PIRSF" id="PIRSF017184">
    <property type="entry name" value="Nnr"/>
    <property type="match status" value="1"/>
</dbReference>
<dbReference type="Gene3D" id="3.40.1190.20">
    <property type="match status" value="1"/>
</dbReference>
<evidence type="ECO:0000313" key="23">
    <source>
        <dbReference type="Proteomes" id="UP000198312"/>
    </source>
</evidence>
<sequence length="499" mass="53295">MFIVTAKEMYDVDSHTMDRVGYDGKLLMENAGRAVCEKMKSILSKHDQVGILIGSGNNGGDGYVISRTLLNDGYNVLAIQIVPDEKIKGDARYHKEIYKNCGGAVHVAQSADELEIHLHHVNVVVDAMLGIGMKGMLREPLKKVVSLVNQSGKKVIAIDIPTGLPSDEGITDFYAIQADRTFIIEAPKESVFVQHTAPYYGTWETTSIGIPSQAFSNVTAKSTWEEDNFKQSLPKREAFSHKGEHGKGLVVGGSKEMPGSIAMTAKAALRAGAGLVTIGTQEGIIGSIAPACLEATFLPIPENGPISSSQLEPYHAIAIGMGLGRGKQAGGIVAGVVKSADCPIIIDADGLFHIKKNLSLLGNRSAPTILTPHPGEMAMLMDCPIEEIVHAPFDYAKRLSKEYGVYVILKGKYTIITTPDGKQTVNQTGNPGLAKGGSGDVLSGVILSMVMQKGTIEEGLCNACYLHGKAADLSVSEGHSYYDLLATDVIKGFPLVFRT</sequence>
<dbReference type="KEGG" id="vil:CFK37_03200"/>
<keyword evidence="7 17" id="KW-0067">ATP-binding</keyword>
<comment type="cofactor">
    <cofactor evidence="17">
        <name>Mg(2+)</name>
        <dbReference type="ChEBI" id="CHEBI:18420"/>
    </cofactor>
</comment>
<dbReference type="SUPFAM" id="SSF53613">
    <property type="entry name" value="Ribokinase-like"/>
    <property type="match status" value="1"/>
</dbReference>
<dbReference type="GO" id="GO:0005524">
    <property type="term" value="F:ATP binding"/>
    <property type="evidence" value="ECO:0007669"/>
    <property type="project" value="UniProtKB-UniRule"/>
</dbReference>
<dbReference type="InterPro" id="IPR004443">
    <property type="entry name" value="YjeF_N_dom"/>
</dbReference>
<evidence type="ECO:0000256" key="11">
    <source>
        <dbReference type="ARBA" id="ARBA00023235"/>
    </source>
</evidence>
<evidence type="ECO:0000256" key="16">
    <source>
        <dbReference type="ARBA" id="ARBA00049209"/>
    </source>
</evidence>
<evidence type="ECO:0000256" key="7">
    <source>
        <dbReference type="ARBA" id="ARBA00022840"/>
    </source>
</evidence>
<feature type="domain" description="YjeF N-terminal" evidence="21">
    <location>
        <begin position="9"/>
        <end position="216"/>
    </location>
</feature>
<evidence type="ECO:0000256" key="5">
    <source>
        <dbReference type="ARBA" id="ARBA00022723"/>
    </source>
</evidence>
<keyword evidence="6 17" id="KW-0547">Nucleotide-binding</keyword>
<evidence type="ECO:0000256" key="9">
    <source>
        <dbReference type="ARBA" id="ARBA00022958"/>
    </source>
</evidence>
<feature type="binding site" evidence="17">
    <location>
        <position position="373"/>
    </location>
    <ligand>
        <name>(6S)-NADPHX</name>
        <dbReference type="ChEBI" id="CHEBI:64076"/>
    </ligand>
</feature>
<feature type="domain" description="YjeF C-terminal" evidence="20">
    <location>
        <begin position="225"/>
        <end position="499"/>
    </location>
</feature>
<evidence type="ECO:0000256" key="1">
    <source>
        <dbReference type="ARBA" id="ARBA00000013"/>
    </source>
</evidence>
<gene>
    <name evidence="17" type="primary">nnrD</name>
    <name evidence="18" type="synonym">nnrE</name>
    <name evidence="22" type="ORF">CFK37_03200</name>
</gene>
<feature type="binding site" evidence="18">
    <location>
        <begin position="130"/>
        <end position="136"/>
    </location>
    <ligand>
        <name>(6S)-NADPHX</name>
        <dbReference type="ChEBI" id="CHEBI:64076"/>
    </ligand>
</feature>
<evidence type="ECO:0000256" key="10">
    <source>
        <dbReference type="ARBA" id="ARBA00023027"/>
    </source>
</evidence>
<evidence type="ECO:0000256" key="19">
    <source>
        <dbReference type="PIRNR" id="PIRNR017184"/>
    </source>
</evidence>
<dbReference type="GO" id="GO:0110051">
    <property type="term" value="P:metabolite repair"/>
    <property type="evidence" value="ECO:0007669"/>
    <property type="project" value="TreeGrafter"/>
</dbReference>
<keyword evidence="23" id="KW-1185">Reference proteome</keyword>
<dbReference type="RefSeq" id="WP_089060533.1">
    <property type="nucleotide sequence ID" value="NZ_CP022315.1"/>
</dbReference>
<dbReference type="PANTHER" id="PTHR12592:SF0">
    <property type="entry name" value="ATP-DEPENDENT (S)-NAD(P)H-HYDRATE DEHYDRATASE"/>
    <property type="match status" value="1"/>
</dbReference>
<protein>
    <recommendedName>
        <fullName evidence="19">Bifunctional NAD(P)H-hydrate repair enzyme</fullName>
    </recommendedName>
    <alternativeName>
        <fullName evidence="19">Nicotinamide nucleotide repair protein</fullName>
    </alternativeName>
    <domain>
        <recommendedName>
            <fullName evidence="19">ADP-dependent (S)-NAD(P)H-hydrate dehydratase</fullName>
            <ecNumber evidence="19">4.2.1.136</ecNumber>
        </recommendedName>
        <alternativeName>
            <fullName evidence="19">ADP-dependent NAD(P)HX dehydratase</fullName>
        </alternativeName>
    </domain>
    <domain>
        <recommendedName>
            <fullName evidence="19">NAD(P)H-hydrate epimerase</fullName>
            <ecNumber evidence="19">5.1.99.6</ecNumber>
        </recommendedName>
    </domain>
</protein>
<comment type="cofactor">
    <cofactor evidence="18 19">
        <name>K(+)</name>
        <dbReference type="ChEBI" id="CHEBI:29103"/>
    </cofactor>
    <text evidence="18 19">Binds 1 potassium ion per subunit.</text>
</comment>
<dbReference type="AlphaFoldDB" id="A0A220TZS3"/>
<keyword evidence="13" id="KW-0511">Multifunctional enzyme</keyword>
<keyword evidence="9 18" id="KW-0630">Potassium</keyword>
<evidence type="ECO:0000256" key="13">
    <source>
        <dbReference type="ARBA" id="ARBA00023268"/>
    </source>
</evidence>
<dbReference type="SUPFAM" id="SSF64153">
    <property type="entry name" value="YjeF N-terminal domain-like"/>
    <property type="match status" value="1"/>
</dbReference>
<dbReference type="InterPro" id="IPR036652">
    <property type="entry name" value="YjeF_N_dom_sf"/>
</dbReference>
<feature type="binding site" evidence="18">
    <location>
        <position position="126"/>
    </location>
    <ligand>
        <name>K(+)</name>
        <dbReference type="ChEBI" id="CHEBI:29103"/>
    </ligand>
</feature>
<evidence type="ECO:0000256" key="6">
    <source>
        <dbReference type="ARBA" id="ARBA00022741"/>
    </source>
</evidence>
<comment type="subunit">
    <text evidence="17">Homotetramer.</text>
</comment>
<dbReference type="Proteomes" id="UP000198312">
    <property type="component" value="Chromosome"/>
</dbReference>